<accession>A0A367FC89</accession>
<sequence>MKDTHTRHRPIRVDTELWEAFGRLVGVRNRSAMIRDFIRWYIGIPGAELPKRPEPAKRSKPAGA</sequence>
<gene>
    <name evidence="1" type="ORF">DQ384_26130</name>
</gene>
<protein>
    <recommendedName>
        <fullName evidence="3">Ribbon-helix-helix protein, CopG family</fullName>
    </recommendedName>
</protein>
<dbReference type="AlphaFoldDB" id="A0A367FC89"/>
<dbReference type="RefSeq" id="WP_114031539.1">
    <property type="nucleotide sequence ID" value="NZ_QOIL01000016.1"/>
</dbReference>
<dbReference type="OrthoDB" id="3542807at2"/>
<proteinExistence type="predicted"/>
<evidence type="ECO:0000313" key="2">
    <source>
        <dbReference type="Proteomes" id="UP000253094"/>
    </source>
</evidence>
<name>A0A367FC89_9ACTN</name>
<organism evidence="1 2">
    <name type="scientific">Sphaerisporangium album</name>
    <dbReference type="NCBI Taxonomy" id="509200"/>
    <lineage>
        <taxon>Bacteria</taxon>
        <taxon>Bacillati</taxon>
        <taxon>Actinomycetota</taxon>
        <taxon>Actinomycetes</taxon>
        <taxon>Streptosporangiales</taxon>
        <taxon>Streptosporangiaceae</taxon>
        <taxon>Sphaerisporangium</taxon>
    </lineage>
</organism>
<dbReference type="Proteomes" id="UP000253094">
    <property type="component" value="Unassembled WGS sequence"/>
</dbReference>
<dbReference type="EMBL" id="QOIL01000016">
    <property type="protein sequence ID" value="RCG27200.1"/>
    <property type="molecule type" value="Genomic_DNA"/>
</dbReference>
<reference evidence="1 2" key="1">
    <citation type="submission" date="2018-06" db="EMBL/GenBank/DDBJ databases">
        <title>Sphaerisporangium craniellae sp. nov., isolated from a marine sponge in the South China Sea.</title>
        <authorList>
            <person name="Li L."/>
        </authorList>
    </citation>
    <scope>NUCLEOTIDE SEQUENCE [LARGE SCALE GENOMIC DNA]</scope>
    <source>
        <strain evidence="1 2">CCTCC AA 208026</strain>
    </source>
</reference>
<comment type="caution">
    <text evidence="1">The sequence shown here is derived from an EMBL/GenBank/DDBJ whole genome shotgun (WGS) entry which is preliminary data.</text>
</comment>
<keyword evidence="2" id="KW-1185">Reference proteome</keyword>
<evidence type="ECO:0008006" key="3">
    <source>
        <dbReference type="Google" id="ProtNLM"/>
    </source>
</evidence>
<evidence type="ECO:0000313" key="1">
    <source>
        <dbReference type="EMBL" id="RCG27200.1"/>
    </source>
</evidence>